<reference evidence="3 4" key="1">
    <citation type="submission" date="2024-08" db="EMBL/GenBank/DDBJ databases">
        <authorList>
            <person name="Ishaq N."/>
        </authorList>
    </citation>
    <scope>NUCLEOTIDE SEQUENCE [LARGE SCALE GENOMIC DNA]</scope>
    <source>
        <strain evidence="3 4">DSM 18651</strain>
    </source>
</reference>
<proteinExistence type="predicted"/>
<keyword evidence="1" id="KW-0479">Metal-binding</keyword>
<sequence length="134" mass="15494">MLKSLNHITIAVKNLEKSFEFYVELLGMKPHAKWTRGAYLSLDDLWFCLSVSVDKSSPSQDYTHIAFEIDIENINAMRERLQVNDVPEWKKNSSEGDSIYFLDPDGHKLEVHCGSLQTRLESLKVKPYEGLKLY</sequence>
<gene>
    <name evidence="3" type="primary">fos</name>
    <name evidence="3" type="ORF">ACCI49_21800</name>
</gene>
<evidence type="ECO:0000256" key="1">
    <source>
        <dbReference type="ARBA" id="ARBA00022723"/>
    </source>
</evidence>
<evidence type="ECO:0000313" key="3">
    <source>
        <dbReference type="EMBL" id="MFA0813530.1"/>
    </source>
</evidence>
<evidence type="ECO:0000259" key="2">
    <source>
        <dbReference type="PROSITE" id="PS51819"/>
    </source>
</evidence>
<dbReference type="InterPro" id="IPR004360">
    <property type="entry name" value="Glyas_Fos-R_dOase_dom"/>
</dbReference>
<dbReference type="InterPro" id="IPR037523">
    <property type="entry name" value="VOC_core"/>
</dbReference>
<dbReference type="PANTHER" id="PTHR21366">
    <property type="entry name" value="GLYOXALASE FAMILY PROTEIN"/>
    <property type="match status" value="1"/>
</dbReference>
<dbReference type="NCBIfam" id="NF000496">
    <property type="entry name" value="Fos_GSH"/>
    <property type="match status" value="1"/>
</dbReference>
<keyword evidence="4" id="KW-1185">Reference proteome</keyword>
<dbReference type="InterPro" id="IPR050383">
    <property type="entry name" value="GlyoxalaseI/FosfomycinResist"/>
</dbReference>
<comment type="caution">
    <text evidence="3">The sequence shown here is derived from an EMBL/GenBank/DDBJ whole genome shotgun (WGS) entry which is preliminary data.</text>
</comment>
<dbReference type="Gene3D" id="3.10.180.10">
    <property type="entry name" value="2,3-Dihydroxybiphenyl 1,2-Dioxygenase, domain 1"/>
    <property type="match status" value="1"/>
</dbReference>
<organism evidence="3 4">
    <name type="scientific">Microbulbifer epialgicus</name>
    <dbReference type="NCBI Taxonomy" id="393907"/>
    <lineage>
        <taxon>Bacteria</taxon>
        <taxon>Pseudomonadati</taxon>
        <taxon>Pseudomonadota</taxon>
        <taxon>Gammaproteobacteria</taxon>
        <taxon>Cellvibrionales</taxon>
        <taxon>Microbulbiferaceae</taxon>
        <taxon>Microbulbifer</taxon>
    </lineage>
</organism>
<keyword evidence="3" id="KW-0808">Transferase</keyword>
<protein>
    <submittedName>
        <fullName evidence="3">Fosfomycin resistance glutathione transferase</fullName>
        <ecNumber evidence="3">2.5.1.18</ecNumber>
    </submittedName>
</protein>
<dbReference type="InterPro" id="IPR018146">
    <property type="entry name" value="Glyoxalase_1_CS"/>
</dbReference>
<dbReference type="SUPFAM" id="SSF54593">
    <property type="entry name" value="Glyoxalase/Bleomycin resistance protein/Dihydroxybiphenyl dioxygenase"/>
    <property type="match status" value="1"/>
</dbReference>
<dbReference type="EMBL" id="JBGMEK010000104">
    <property type="protein sequence ID" value="MFA0813530.1"/>
    <property type="molecule type" value="Genomic_DNA"/>
</dbReference>
<name>A0ABV4P570_9GAMM</name>
<evidence type="ECO:0000313" key="4">
    <source>
        <dbReference type="Proteomes" id="UP001569428"/>
    </source>
</evidence>
<dbReference type="InterPro" id="IPR029068">
    <property type="entry name" value="Glyas_Bleomycin-R_OHBP_Dase"/>
</dbReference>
<dbReference type="Proteomes" id="UP001569428">
    <property type="component" value="Unassembled WGS sequence"/>
</dbReference>
<dbReference type="PROSITE" id="PS00934">
    <property type="entry name" value="GLYOXALASE_I_1"/>
    <property type="match status" value="1"/>
</dbReference>
<accession>A0ABV4P570</accession>
<dbReference type="PROSITE" id="PS51819">
    <property type="entry name" value="VOC"/>
    <property type="match status" value="1"/>
</dbReference>
<dbReference type="CDD" id="cd07244">
    <property type="entry name" value="FosA"/>
    <property type="match status" value="1"/>
</dbReference>
<feature type="domain" description="VOC" evidence="2">
    <location>
        <begin position="4"/>
        <end position="114"/>
    </location>
</feature>
<dbReference type="Pfam" id="PF00903">
    <property type="entry name" value="Glyoxalase"/>
    <property type="match status" value="1"/>
</dbReference>
<dbReference type="RefSeq" id="WP_371841346.1">
    <property type="nucleotide sequence ID" value="NZ_JBGMEK010000104.1"/>
</dbReference>
<dbReference type="GO" id="GO:0004364">
    <property type="term" value="F:glutathione transferase activity"/>
    <property type="evidence" value="ECO:0007669"/>
    <property type="project" value="UniProtKB-EC"/>
</dbReference>
<dbReference type="PANTHER" id="PTHR21366:SF14">
    <property type="entry name" value="GLYOXALASE DOMAIN-CONTAINING PROTEIN 5"/>
    <property type="match status" value="1"/>
</dbReference>
<dbReference type="EC" id="2.5.1.18" evidence="3"/>